<dbReference type="GO" id="GO:0045892">
    <property type="term" value="P:negative regulation of DNA-templated transcription"/>
    <property type="evidence" value="ECO:0007669"/>
    <property type="project" value="UniProtKB-UniRule"/>
</dbReference>
<dbReference type="AlphaFoldDB" id="A0AAE9Y745"/>
<dbReference type="Gene3D" id="3.30.390.60">
    <property type="entry name" value="Heat-inducible transcription repressor hrca homolog, domain 3"/>
    <property type="match status" value="1"/>
</dbReference>
<dbReference type="PIRSF" id="PIRSF005485">
    <property type="entry name" value="HrcA"/>
    <property type="match status" value="1"/>
</dbReference>
<evidence type="ECO:0000256" key="3">
    <source>
        <dbReference type="ARBA" id="ARBA00023016"/>
    </source>
</evidence>
<dbReference type="InterPro" id="IPR002571">
    <property type="entry name" value="HrcA"/>
</dbReference>
<evidence type="ECO:0000313" key="7">
    <source>
        <dbReference type="EMBL" id="WCO65613.1"/>
    </source>
</evidence>
<dbReference type="Gene3D" id="3.30.450.40">
    <property type="match status" value="1"/>
</dbReference>
<dbReference type="HAMAP" id="MF_00081">
    <property type="entry name" value="HrcA"/>
    <property type="match status" value="1"/>
</dbReference>
<comment type="function">
    <text evidence="5">Negative regulator of class I heat shock genes (grpE-dnaK-dnaJ and groELS operons). Prevents heat-shock induction of these operons.</text>
</comment>
<dbReference type="InterPro" id="IPR036390">
    <property type="entry name" value="WH_DNA-bd_sf"/>
</dbReference>
<evidence type="ECO:0000256" key="1">
    <source>
        <dbReference type="ARBA" id="ARBA00022491"/>
    </source>
</evidence>
<sequence length="338" mass="35133">MLDDRKASILRAVVEEYIHTAQPVGSGHVAAAPEVAVSPATVRNDMATLEAEGYLAQPHTSAGRIPTDAGYRYYVDHLTGRTSLDRSSAQQVRSFFDRTHGELERMLADTSRLLSGLTGTAAVVTGPPQHAAVVRSVQLVGLTPRLALLVVVLSNGAVEKATVELGGAVDDPTDADLAAAEAHLREHLVGQHLSELATVPAPADPATSEGVLAAVAAASRAAEDGPDGDHLYVGGTDRMAGAFEAVETVREVLGLLEQQLVVVTLLRDVLDRGLQVAIGAETGMAPLAECALVVAPYEIEGEPVGSVGVLGPTRMDYAQALAAVAVVGQRLGRRLSEG</sequence>
<accession>A0AAE9Y745</accession>
<evidence type="ECO:0000256" key="4">
    <source>
        <dbReference type="ARBA" id="ARBA00023163"/>
    </source>
</evidence>
<gene>
    <name evidence="5 7" type="primary">hrcA</name>
    <name evidence="7" type="ORF">PO878_14000</name>
</gene>
<dbReference type="InterPro" id="IPR029016">
    <property type="entry name" value="GAF-like_dom_sf"/>
</dbReference>
<dbReference type="EMBL" id="CP116942">
    <property type="protein sequence ID" value="WCO65613.1"/>
    <property type="molecule type" value="Genomic_DNA"/>
</dbReference>
<protein>
    <recommendedName>
        <fullName evidence="5">Heat-inducible transcription repressor HrcA</fullName>
    </recommendedName>
</protein>
<dbReference type="Pfam" id="PF01628">
    <property type="entry name" value="HrcA"/>
    <property type="match status" value="1"/>
</dbReference>
<dbReference type="RefSeq" id="WP_272735140.1">
    <property type="nucleotide sequence ID" value="NZ_CP116942.1"/>
</dbReference>
<evidence type="ECO:0000256" key="2">
    <source>
        <dbReference type="ARBA" id="ARBA00023015"/>
    </source>
</evidence>
<dbReference type="SUPFAM" id="SSF55781">
    <property type="entry name" value="GAF domain-like"/>
    <property type="match status" value="1"/>
</dbReference>
<feature type="domain" description="Heat-inducible transcription repressor HrcA C-terminal" evidence="6">
    <location>
        <begin position="104"/>
        <end position="319"/>
    </location>
</feature>
<dbReference type="GO" id="GO:0003677">
    <property type="term" value="F:DNA binding"/>
    <property type="evidence" value="ECO:0007669"/>
    <property type="project" value="InterPro"/>
</dbReference>
<dbReference type="PANTHER" id="PTHR34824">
    <property type="entry name" value="HEAT-INDUCIBLE TRANSCRIPTION REPRESSOR HRCA"/>
    <property type="match status" value="1"/>
</dbReference>
<keyword evidence="2 5" id="KW-0805">Transcription regulation</keyword>
<proteinExistence type="inferred from homology"/>
<dbReference type="PANTHER" id="PTHR34824:SF1">
    <property type="entry name" value="HEAT-INDUCIBLE TRANSCRIPTION REPRESSOR HRCA"/>
    <property type="match status" value="1"/>
</dbReference>
<evidence type="ECO:0000313" key="8">
    <source>
        <dbReference type="Proteomes" id="UP001216390"/>
    </source>
</evidence>
<reference evidence="7" key="1">
    <citation type="submission" date="2023-01" db="EMBL/GenBank/DDBJ databases">
        <title>The diversity of Class Acidimicrobiia in South China Sea sediment environments and the proposal of Iamia marina sp. nov., a novel species of the genus Iamia.</title>
        <authorList>
            <person name="He Y."/>
            <person name="Tian X."/>
        </authorList>
    </citation>
    <scope>NUCLEOTIDE SEQUENCE</scope>
    <source>
        <strain evidence="7">DSM 19957</strain>
    </source>
</reference>
<name>A0AAE9Y745_9ACTN</name>
<organism evidence="7 8">
    <name type="scientific">Iamia majanohamensis</name>
    <dbReference type="NCBI Taxonomy" id="467976"/>
    <lineage>
        <taxon>Bacteria</taxon>
        <taxon>Bacillati</taxon>
        <taxon>Actinomycetota</taxon>
        <taxon>Acidimicrobiia</taxon>
        <taxon>Acidimicrobiales</taxon>
        <taxon>Iamiaceae</taxon>
        <taxon>Iamia</taxon>
    </lineage>
</organism>
<dbReference type="NCBIfam" id="TIGR00331">
    <property type="entry name" value="hrcA"/>
    <property type="match status" value="1"/>
</dbReference>
<keyword evidence="8" id="KW-1185">Reference proteome</keyword>
<dbReference type="Gene3D" id="1.10.10.10">
    <property type="entry name" value="Winged helix-like DNA-binding domain superfamily/Winged helix DNA-binding domain"/>
    <property type="match status" value="1"/>
</dbReference>
<dbReference type="KEGG" id="ima:PO878_14000"/>
<dbReference type="InterPro" id="IPR021153">
    <property type="entry name" value="HrcA_C"/>
</dbReference>
<dbReference type="InterPro" id="IPR036388">
    <property type="entry name" value="WH-like_DNA-bd_sf"/>
</dbReference>
<comment type="similarity">
    <text evidence="5">Belongs to the HrcA family.</text>
</comment>
<keyword evidence="1 5" id="KW-0678">Repressor</keyword>
<keyword evidence="3 5" id="KW-0346">Stress response</keyword>
<dbReference type="Proteomes" id="UP001216390">
    <property type="component" value="Chromosome"/>
</dbReference>
<evidence type="ECO:0000256" key="5">
    <source>
        <dbReference type="HAMAP-Rule" id="MF_00081"/>
    </source>
</evidence>
<dbReference type="InterPro" id="IPR023120">
    <property type="entry name" value="WHTH_transcript_rep_HrcA_IDD"/>
</dbReference>
<evidence type="ECO:0000259" key="6">
    <source>
        <dbReference type="Pfam" id="PF01628"/>
    </source>
</evidence>
<keyword evidence="4 5" id="KW-0804">Transcription</keyword>
<dbReference type="SUPFAM" id="SSF46785">
    <property type="entry name" value="Winged helix' DNA-binding domain"/>
    <property type="match status" value="1"/>
</dbReference>